<dbReference type="Pfam" id="PF00563">
    <property type="entry name" value="EAL"/>
    <property type="match status" value="1"/>
</dbReference>
<accession>N9U366</accession>
<dbReference type="Gene3D" id="3.20.20.450">
    <property type="entry name" value="EAL domain"/>
    <property type="match status" value="1"/>
</dbReference>
<dbReference type="PROSITE" id="PS50883">
    <property type="entry name" value="EAL"/>
    <property type="match status" value="1"/>
</dbReference>
<dbReference type="SMART" id="SM00052">
    <property type="entry name" value="EAL"/>
    <property type="match status" value="1"/>
</dbReference>
<dbReference type="PANTHER" id="PTHR33121:SF15">
    <property type="entry name" value="BLUE LIGHT- AND TEMPERATURE-REGULATED ANTIREPRESSOR BLUF"/>
    <property type="match status" value="1"/>
</dbReference>
<evidence type="ECO:0000259" key="1">
    <source>
        <dbReference type="PROSITE" id="PS50883"/>
    </source>
</evidence>
<dbReference type="PATRIC" id="fig|1268237.3.peg.1294"/>
<organism evidence="2 3">
    <name type="scientific">Aeromonas diversa CDC 2478-85</name>
    <dbReference type="NCBI Taxonomy" id="1268237"/>
    <lineage>
        <taxon>Bacteria</taxon>
        <taxon>Pseudomonadati</taxon>
        <taxon>Pseudomonadota</taxon>
        <taxon>Gammaproteobacteria</taxon>
        <taxon>Aeromonadales</taxon>
        <taxon>Aeromonadaceae</taxon>
        <taxon>Aeromonas</taxon>
    </lineage>
</organism>
<name>N9U366_9GAMM</name>
<dbReference type="RefSeq" id="WP_005350298.1">
    <property type="nucleotide sequence ID" value="NZ_APVG01000012.1"/>
</dbReference>
<keyword evidence="3" id="KW-1185">Reference proteome</keyword>
<dbReference type="PANTHER" id="PTHR33121">
    <property type="entry name" value="CYCLIC DI-GMP PHOSPHODIESTERASE PDEF"/>
    <property type="match status" value="1"/>
</dbReference>
<dbReference type="SUPFAM" id="SSF141868">
    <property type="entry name" value="EAL domain-like"/>
    <property type="match status" value="1"/>
</dbReference>
<dbReference type="InterPro" id="IPR050706">
    <property type="entry name" value="Cyclic-di-GMP_PDE-like"/>
</dbReference>
<dbReference type="Proteomes" id="UP000023775">
    <property type="component" value="Unassembled WGS sequence"/>
</dbReference>
<feature type="domain" description="EAL" evidence="1">
    <location>
        <begin position="11"/>
        <end position="256"/>
    </location>
</feature>
<dbReference type="AlphaFoldDB" id="N9U366"/>
<dbReference type="InterPro" id="IPR001633">
    <property type="entry name" value="EAL_dom"/>
</dbReference>
<dbReference type="eggNOG" id="COG2200">
    <property type="taxonomic scope" value="Bacteria"/>
</dbReference>
<dbReference type="CDD" id="cd01948">
    <property type="entry name" value="EAL"/>
    <property type="match status" value="1"/>
</dbReference>
<protein>
    <submittedName>
        <fullName evidence="2">EAL domain-containing protein</fullName>
    </submittedName>
</protein>
<comment type="caution">
    <text evidence="2">The sequence shown here is derived from an EMBL/GenBank/DDBJ whole genome shotgun (WGS) entry which is preliminary data.</text>
</comment>
<reference evidence="2 3" key="1">
    <citation type="journal article" date="2013" name="Genome Announc.">
        <title>Draft Genome Sequence of the Aeromonas diversa Type Strain.</title>
        <authorList>
            <person name="Farfan M."/>
            <person name="Spataro N."/>
            <person name="Sanglas A."/>
            <person name="Albarral V."/>
            <person name="Loren J.G."/>
            <person name="Bosch E."/>
            <person name="Fuste M.C."/>
        </authorList>
    </citation>
    <scope>NUCLEOTIDE SEQUENCE [LARGE SCALE GENOMIC DNA]</scope>
    <source>
        <strain evidence="2 3">2478-85</strain>
    </source>
</reference>
<dbReference type="OrthoDB" id="1673646at2"/>
<evidence type="ECO:0000313" key="2">
    <source>
        <dbReference type="EMBL" id="ENY72740.1"/>
    </source>
</evidence>
<proteinExistence type="predicted"/>
<sequence>MKEVTGGTAGESGCRLCLEEARLEFDFSMAFQPIVNCRQKTLFGYEALVRGLNNEPAHTIISRITDQNRYLFDQLCRTKAIALAARLQLQQILSINFLPNAVYRPERCIRTTLQAANEHHFPVERIMFEITEDERVSDNQHIRDIIEYYHTRGFITALDDFGAGYSGLNRLADFQPDIIKLDMHLLRGVDDDPRRQAIVRHSVAMCRELDITVLAEGVETREELACLQTMGVDLMQGYFFARPGFETLPPVDFTRF</sequence>
<dbReference type="InterPro" id="IPR035919">
    <property type="entry name" value="EAL_sf"/>
</dbReference>
<evidence type="ECO:0000313" key="3">
    <source>
        <dbReference type="Proteomes" id="UP000023775"/>
    </source>
</evidence>
<dbReference type="EMBL" id="APVG01000012">
    <property type="protein sequence ID" value="ENY72740.1"/>
    <property type="molecule type" value="Genomic_DNA"/>
</dbReference>
<dbReference type="GO" id="GO:0071111">
    <property type="term" value="F:cyclic-guanylate-specific phosphodiesterase activity"/>
    <property type="evidence" value="ECO:0007669"/>
    <property type="project" value="InterPro"/>
</dbReference>
<gene>
    <name evidence="2" type="ORF">G114_06572</name>
</gene>